<dbReference type="SUPFAM" id="SSF52218">
    <property type="entry name" value="Flavoproteins"/>
    <property type="match status" value="1"/>
</dbReference>
<dbReference type="KEGG" id="hch:HCH_03407"/>
<organism evidence="4 5">
    <name type="scientific">Hahella chejuensis (strain KCTC 2396)</name>
    <dbReference type="NCBI Taxonomy" id="349521"/>
    <lineage>
        <taxon>Bacteria</taxon>
        <taxon>Pseudomonadati</taxon>
        <taxon>Pseudomonadota</taxon>
        <taxon>Gammaproteobacteria</taxon>
        <taxon>Oceanospirillales</taxon>
        <taxon>Hahellaceae</taxon>
        <taxon>Hahella</taxon>
    </lineage>
</organism>
<dbReference type="Gene3D" id="3.40.50.360">
    <property type="match status" value="1"/>
</dbReference>
<proteinExistence type="inferred from homology"/>
<sequence>MKKILVLNGSPKNDGFASALSQHYAAAAGEAGFPVTQVNLRELEFDPNLAAGYDAIMPLEPDLLRLQQQVLAADHLVFAYPVWWGSVPALMKGVLDRILLPGFAFRFEEGASFPQQLLAGKTARLLVTMDTPPWYYKWVYGAPSHKMMKKTVLEFCGVKPVKISEFGPIVKSTHDVRRRWLQQTLQLAATGG</sequence>
<dbReference type="InterPro" id="IPR003680">
    <property type="entry name" value="Flavodoxin_fold"/>
</dbReference>
<dbReference type="EMBL" id="CP000155">
    <property type="protein sequence ID" value="ABC30156.1"/>
    <property type="molecule type" value="Genomic_DNA"/>
</dbReference>
<evidence type="ECO:0000256" key="1">
    <source>
        <dbReference type="ARBA" id="ARBA00006252"/>
    </source>
</evidence>
<dbReference type="Proteomes" id="UP000000238">
    <property type="component" value="Chromosome"/>
</dbReference>
<evidence type="ECO:0000313" key="5">
    <source>
        <dbReference type="Proteomes" id="UP000000238"/>
    </source>
</evidence>
<name>Q2SGR8_HAHCH</name>
<dbReference type="PANTHER" id="PTHR10204:SF34">
    <property type="entry name" value="NAD(P)H DEHYDROGENASE [QUINONE] 1 ISOFORM 1"/>
    <property type="match status" value="1"/>
</dbReference>
<feature type="domain" description="Flavodoxin-like fold" evidence="3">
    <location>
        <begin position="2"/>
        <end position="169"/>
    </location>
</feature>
<evidence type="ECO:0000256" key="2">
    <source>
        <dbReference type="ARBA" id="ARBA00023002"/>
    </source>
</evidence>
<dbReference type="STRING" id="349521.HCH_03407"/>
<dbReference type="eggNOG" id="COG2249">
    <property type="taxonomic scope" value="Bacteria"/>
</dbReference>
<evidence type="ECO:0000313" key="4">
    <source>
        <dbReference type="EMBL" id="ABC30156.1"/>
    </source>
</evidence>
<dbReference type="InterPro" id="IPR029039">
    <property type="entry name" value="Flavoprotein-like_sf"/>
</dbReference>
<accession>Q2SGR8</accession>
<dbReference type="RefSeq" id="WP_011397224.1">
    <property type="nucleotide sequence ID" value="NC_007645.1"/>
</dbReference>
<dbReference type="Pfam" id="PF02525">
    <property type="entry name" value="Flavodoxin_2"/>
    <property type="match status" value="1"/>
</dbReference>
<gene>
    <name evidence="4" type="ordered locus">HCH_03407</name>
</gene>
<dbReference type="PANTHER" id="PTHR10204">
    <property type="entry name" value="NAD P H OXIDOREDUCTASE-RELATED"/>
    <property type="match status" value="1"/>
</dbReference>
<dbReference type="InterPro" id="IPR051545">
    <property type="entry name" value="NAD(P)H_dehydrogenase_qn"/>
</dbReference>
<evidence type="ECO:0000259" key="3">
    <source>
        <dbReference type="Pfam" id="PF02525"/>
    </source>
</evidence>
<keyword evidence="2" id="KW-0560">Oxidoreductase</keyword>
<comment type="similarity">
    <text evidence="1">Belongs to the NAD(P)H dehydrogenase (quinone) family.</text>
</comment>
<keyword evidence="5" id="KW-1185">Reference proteome</keyword>
<dbReference type="GO" id="GO:0005829">
    <property type="term" value="C:cytosol"/>
    <property type="evidence" value="ECO:0007669"/>
    <property type="project" value="TreeGrafter"/>
</dbReference>
<protein>
    <submittedName>
        <fullName evidence="4">Putative NADPH-quinone reductase (Modulator of drug activity B)</fullName>
    </submittedName>
</protein>
<dbReference type="HOGENOM" id="CLU_058643_1_0_6"/>
<dbReference type="GO" id="GO:0003955">
    <property type="term" value="F:NAD(P)H dehydrogenase (quinone) activity"/>
    <property type="evidence" value="ECO:0007669"/>
    <property type="project" value="TreeGrafter"/>
</dbReference>
<dbReference type="AlphaFoldDB" id="Q2SGR8"/>
<reference evidence="4 5" key="1">
    <citation type="journal article" date="2005" name="Nucleic Acids Res.">
        <title>Genomic blueprint of Hahella chejuensis, a marine microbe producing an algicidal agent.</title>
        <authorList>
            <person name="Jeong H."/>
            <person name="Yim J.H."/>
            <person name="Lee C."/>
            <person name="Choi S.-H."/>
            <person name="Park Y.K."/>
            <person name="Yoon S.H."/>
            <person name="Hur C.-G."/>
            <person name="Kang H.-Y."/>
            <person name="Kim D."/>
            <person name="Lee H.H."/>
            <person name="Park K.H."/>
            <person name="Park S.-H."/>
            <person name="Park H.-S."/>
            <person name="Lee H.K."/>
            <person name="Oh T.K."/>
            <person name="Kim J.F."/>
        </authorList>
    </citation>
    <scope>NUCLEOTIDE SEQUENCE [LARGE SCALE GENOMIC DNA]</scope>
    <source>
        <strain evidence="4 5">KCTC 2396</strain>
    </source>
</reference>
<dbReference type="OrthoDB" id="9798454at2"/>